<proteinExistence type="predicted"/>
<comment type="caution">
    <text evidence="1">The sequence shown here is derived from an EMBL/GenBank/DDBJ whole genome shotgun (WGS) entry which is preliminary data.</text>
</comment>
<evidence type="ECO:0000313" key="2">
    <source>
        <dbReference type="Proteomes" id="UP000821845"/>
    </source>
</evidence>
<name>A0ACB7SIP7_HYAAI</name>
<reference evidence="1" key="1">
    <citation type="submission" date="2020-05" db="EMBL/GenBank/DDBJ databases">
        <title>Large-scale comparative analyses of tick genomes elucidate their genetic diversity and vector capacities.</title>
        <authorList>
            <person name="Jia N."/>
            <person name="Wang J."/>
            <person name="Shi W."/>
            <person name="Du L."/>
            <person name="Sun Y."/>
            <person name="Zhan W."/>
            <person name="Jiang J."/>
            <person name="Wang Q."/>
            <person name="Zhang B."/>
            <person name="Ji P."/>
            <person name="Sakyi L.B."/>
            <person name="Cui X."/>
            <person name="Yuan T."/>
            <person name="Jiang B."/>
            <person name="Yang W."/>
            <person name="Lam T.T.-Y."/>
            <person name="Chang Q."/>
            <person name="Ding S."/>
            <person name="Wang X."/>
            <person name="Zhu J."/>
            <person name="Ruan X."/>
            <person name="Zhao L."/>
            <person name="Wei J."/>
            <person name="Que T."/>
            <person name="Du C."/>
            <person name="Cheng J."/>
            <person name="Dai P."/>
            <person name="Han X."/>
            <person name="Huang E."/>
            <person name="Gao Y."/>
            <person name="Liu J."/>
            <person name="Shao H."/>
            <person name="Ye R."/>
            <person name="Li L."/>
            <person name="Wei W."/>
            <person name="Wang X."/>
            <person name="Wang C."/>
            <person name="Yang T."/>
            <person name="Huo Q."/>
            <person name="Li W."/>
            <person name="Guo W."/>
            <person name="Chen H."/>
            <person name="Zhou L."/>
            <person name="Ni X."/>
            <person name="Tian J."/>
            <person name="Zhou Y."/>
            <person name="Sheng Y."/>
            <person name="Liu T."/>
            <person name="Pan Y."/>
            <person name="Xia L."/>
            <person name="Li J."/>
            <person name="Zhao F."/>
            <person name="Cao W."/>
        </authorList>
    </citation>
    <scope>NUCLEOTIDE SEQUENCE</scope>
    <source>
        <strain evidence="1">Hyas-2018</strain>
    </source>
</reference>
<dbReference type="Proteomes" id="UP000821845">
    <property type="component" value="Chromosome 4"/>
</dbReference>
<keyword evidence="2" id="KW-1185">Reference proteome</keyword>
<dbReference type="EMBL" id="CM023484">
    <property type="protein sequence ID" value="KAH6933911.1"/>
    <property type="molecule type" value="Genomic_DNA"/>
</dbReference>
<accession>A0ACB7SIP7</accession>
<organism evidence="1 2">
    <name type="scientific">Hyalomma asiaticum</name>
    <name type="common">Tick</name>
    <dbReference type="NCBI Taxonomy" id="266040"/>
    <lineage>
        <taxon>Eukaryota</taxon>
        <taxon>Metazoa</taxon>
        <taxon>Ecdysozoa</taxon>
        <taxon>Arthropoda</taxon>
        <taxon>Chelicerata</taxon>
        <taxon>Arachnida</taxon>
        <taxon>Acari</taxon>
        <taxon>Parasitiformes</taxon>
        <taxon>Ixodida</taxon>
        <taxon>Ixodoidea</taxon>
        <taxon>Ixodidae</taxon>
        <taxon>Hyalomminae</taxon>
        <taxon>Hyalomma</taxon>
    </lineage>
</organism>
<gene>
    <name evidence="1" type="ORF">HPB50_018816</name>
</gene>
<sequence length="139" mass="14678">MAYARPPGSSASQGPLQPGAIGFTVPPPAYAAENREMPSGPVQPGLQEVFPSPRASAPGFSPTIMAAPYPPAVQNAGCDCRARGHDPLLRHGDGFICFHVPSLEFLLINIISADAPSVQQQPVSIGFAAKNDRRSYRPE</sequence>
<protein>
    <submittedName>
        <fullName evidence="1">Uncharacterized protein</fullName>
    </submittedName>
</protein>
<evidence type="ECO:0000313" key="1">
    <source>
        <dbReference type="EMBL" id="KAH6933911.1"/>
    </source>
</evidence>